<dbReference type="AlphaFoldDB" id="A0A2A4FVR8"/>
<sequence>MRRLWPLLIIFAVLCCGLHVGEADTAHVAIEHHQLASDDPAAADNGDDRPELPGKIADAGHHHCPVAPDQAPPLLLCRAAPVALLTSRPVAILSSLALAPPVEPPSA</sequence>
<evidence type="ECO:0008006" key="5">
    <source>
        <dbReference type="Google" id="ProtNLM"/>
    </source>
</evidence>
<dbReference type="Proteomes" id="UP000218934">
    <property type="component" value="Unassembled WGS sequence"/>
</dbReference>
<evidence type="ECO:0000256" key="2">
    <source>
        <dbReference type="SAM" id="SignalP"/>
    </source>
</evidence>
<accession>A0A2A4FVR8</accession>
<dbReference type="KEGG" id="rdi:CMV14_04500"/>
<keyword evidence="2" id="KW-0732">Signal</keyword>
<feature type="chain" id="PRO_5012901277" description="Cobalt transporter" evidence="2">
    <location>
        <begin position="23"/>
        <end position="107"/>
    </location>
</feature>
<name>A0A2A4FVR8_9SPHN</name>
<feature type="region of interest" description="Disordered" evidence="1">
    <location>
        <begin position="38"/>
        <end position="62"/>
    </location>
</feature>
<dbReference type="RefSeq" id="WP_066959387.1">
    <property type="nucleotide sequence ID" value="NZ_CP023449.1"/>
</dbReference>
<gene>
    <name evidence="3" type="ORF">COO09_08635</name>
</gene>
<organism evidence="3 4">
    <name type="scientific">Rhizorhabdus dicambivorans</name>
    <dbReference type="NCBI Taxonomy" id="1850238"/>
    <lineage>
        <taxon>Bacteria</taxon>
        <taxon>Pseudomonadati</taxon>
        <taxon>Pseudomonadota</taxon>
        <taxon>Alphaproteobacteria</taxon>
        <taxon>Sphingomonadales</taxon>
        <taxon>Sphingomonadaceae</taxon>
        <taxon>Rhizorhabdus</taxon>
    </lineage>
</organism>
<dbReference type="EMBL" id="NWUF01000006">
    <property type="protein sequence ID" value="PCE42876.1"/>
    <property type="molecule type" value="Genomic_DNA"/>
</dbReference>
<feature type="signal peptide" evidence="2">
    <location>
        <begin position="1"/>
        <end position="22"/>
    </location>
</feature>
<protein>
    <recommendedName>
        <fullName evidence="5">Cobalt transporter</fullName>
    </recommendedName>
</protein>
<dbReference type="OrthoDB" id="7451299at2"/>
<evidence type="ECO:0000313" key="3">
    <source>
        <dbReference type="EMBL" id="PCE42876.1"/>
    </source>
</evidence>
<keyword evidence="4" id="KW-1185">Reference proteome</keyword>
<proteinExistence type="predicted"/>
<evidence type="ECO:0000313" key="4">
    <source>
        <dbReference type="Proteomes" id="UP000218934"/>
    </source>
</evidence>
<evidence type="ECO:0000256" key="1">
    <source>
        <dbReference type="SAM" id="MobiDB-lite"/>
    </source>
</evidence>
<comment type="caution">
    <text evidence="3">The sequence shown here is derived from an EMBL/GenBank/DDBJ whole genome shotgun (WGS) entry which is preliminary data.</text>
</comment>
<reference evidence="3 4" key="1">
    <citation type="submission" date="2017-09" db="EMBL/GenBank/DDBJ databases">
        <title>The Catabolism of 3,6-Dichlorosalicylic acid is Initiated by the Cytochrome P450 Monooxygenase DsmABC in Rhizorhabdus dicambivorans Ndbn-20.</title>
        <authorList>
            <person name="Na L."/>
        </authorList>
    </citation>
    <scope>NUCLEOTIDE SEQUENCE [LARGE SCALE GENOMIC DNA]</scope>
    <source>
        <strain evidence="3 4">Ndbn-20m</strain>
    </source>
</reference>